<comment type="caution">
    <text evidence="3">The sequence shown here is derived from an EMBL/GenBank/DDBJ whole genome shotgun (WGS) entry which is preliminary data.</text>
</comment>
<dbReference type="InParanoid" id="A0A1V8S7H2"/>
<evidence type="ECO:0000313" key="3">
    <source>
        <dbReference type="EMBL" id="OQN95082.1"/>
    </source>
</evidence>
<evidence type="ECO:0000256" key="1">
    <source>
        <dbReference type="SAM" id="Coils"/>
    </source>
</evidence>
<accession>A0A1V8S7H2</accession>
<reference evidence="4" key="1">
    <citation type="submission" date="2017-03" db="EMBL/GenBank/DDBJ databases">
        <title>Genomes of endolithic fungi from Antarctica.</title>
        <authorList>
            <person name="Coleine C."/>
            <person name="Masonjones S."/>
            <person name="Stajich J.E."/>
        </authorList>
    </citation>
    <scope>NUCLEOTIDE SEQUENCE [LARGE SCALE GENOMIC DNA]</scope>
    <source>
        <strain evidence="4">CCFEE 5527</strain>
    </source>
</reference>
<dbReference type="EMBL" id="NAJO01000197">
    <property type="protein sequence ID" value="OQN95082.1"/>
    <property type="molecule type" value="Genomic_DNA"/>
</dbReference>
<keyword evidence="4" id="KW-1185">Reference proteome</keyword>
<sequence length="176" mass="19751">MASPEARTVRKIPHNGESDSLGDNGDVHTEADPPSTVQSMPRIPLEQQQNTARREEDNDVLHSNTASLEEAPETRLGRLVVAARGLKRKCESLELDITSCRNKLPNVTELANIAEQKFKEAEELVRQAEATRRQAKEAKSKLEVAKEETGKLTAAEEELQQARQEFRDVRNQLEID</sequence>
<evidence type="ECO:0000256" key="2">
    <source>
        <dbReference type="SAM" id="MobiDB-lite"/>
    </source>
</evidence>
<dbReference type="STRING" id="1507870.A0A1V8S7H2"/>
<name>A0A1V8S7H2_9PEZI</name>
<evidence type="ECO:0000313" key="4">
    <source>
        <dbReference type="Proteomes" id="UP000192596"/>
    </source>
</evidence>
<protein>
    <submittedName>
        <fullName evidence="3">Uncharacterized protein</fullName>
    </submittedName>
</protein>
<organism evidence="3 4">
    <name type="scientific">Cryoendolithus antarcticus</name>
    <dbReference type="NCBI Taxonomy" id="1507870"/>
    <lineage>
        <taxon>Eukaryota</taxon>
        <taxon>Fungi</taxon>
        <taxon>Dikarya</taxon>
        <taxon>Ascomycota</taxon>
        <taxon>Pezizomycotina</taxon>
        <taxon>Dothideomycetes</taxon>
        <taxon>Dothideomycetidae</taxon>
        <taxon>Cladosporiales</taxon>
        <taxon>Cladosporiaceae</taxon>
        <taxon>Cryoendolithus</taxon>
    </lineage>
</organism>
<keyword evidence="1" id="KW-0175">Coiled coil</keyword>
<proteinExistence type="predicted"/>
<dbReference type="Proteomes" id="UP000192596">
    <property type="component" value="Unassembled WGS sequence"/>
</dbReference>
<gene>
    <name evidence="3" type="ORF">B0A48_18898</name>
</gene>
<feature type="coiled-coil region" evidence="1">
    <location>
        <begin position="83"/>
        <end position="176"/>
    </location>
</feature>
<feature type="region of interest" description="Disordered" evidence="2">
    <location>
        <begin position="1"/>
        <end position="75"/>
    </location>
</feature>
<dbReference type="AlphaFoldDB" id="A0A1V8S7H2"/>